<accession>A0A699H0A6</accession>
<gene>
    <name evidence="2" type="ORF">Tci_269175</name>
</gene>
<feature type="domain" description="Reverse transcriptase Ty1/copia-type" evidence="1">
    <location>
        <begin position="44"/>
        <end position="130"/>
    </location>
</feature>
<organism evidence="2">
    <name type="scientific">Tanacetum cinerariifolium</name>
    <name type="common">Dalmatian daisy</name>
    <name type="synonym">Chrysanthemum cinerariifolium</name>
    <dbReference type="NCBI Taxonomy" id="118510"/>
    <lineage>
        <taxon>Eukaryota</taxon>
        <taxon>Viridiplantae</taxon>
        <taxon>Streptophyta</taxon>
        <taxon>Embryophyta</taxon>
        <taxon>Tracheophyta</taxon>
        <taxon>Spermatophyta</taxon>
        <taxon>Magnoliopsida</taxon>
        <taxon>eudicotyledons</taxon>
        <taxon>Gunneridae</taxon>
        <taxon>Pentapetalae</taxon>
        <taxon>asterids</taxon>
        <taxon>campanulids</taxon>
        <taxon>Asterales</taxon>
        <taxon>Asteraceae</taxon>
        <taxon>Asteroideae</taxon>
        <taxon>Anthemideae</taxon>
        <taxon>Anthemidinae</taxon>
        <taxon>Tanacetum</taxon>
    </lineage>
</organism>
<dbReference type="Pfam" id="PF07727">
    <property type="entry name" value="RVT_2"/>
    <property type="match status" value="1"/>
</dbReference>
<dbReference type="CDD" id="cd09272">
    <property type="entry name" value="RNase_HI_RT_Ty1"/>
    <property type="match status" value="1"/>
</dbReference>
<dbReference type="PANTHER" id="PTHR11439:SF483">
    <property type="entry name" value="PEPTIDE SYNTHASE GLIP-LIKE, PUTATIVE (AFU_ORTHOLOGUE AFUA_3G12920)-RELATED"/>
    <property type="match status" value="1"/>
</dbReference>
<protein>
    <submittedName>
        <fullName evidence="2">Retrovirus-related Pol polyprotein from transposon TNT 1-94</fullName>
    </submittedName>
</protein>
<proteinExistence type="predicted"/>
<dbReference type="AlphaFoldDB" id="A0A699H0A6"/>
<reference evidence="2" key="1">
    <citation type="journal article" date="2019" name="Sci. Rep.">
        <title>Draft genome of Tanacetum cinerariifolium, the natural source of mosquito coil.</title>
        <authorList>
            <person name="Yamashiro T."/>
            <person name="Shiraishi A."/>
            <person name="Satake H."/>
            <person name="Nakayama K."/>
        </authorList>
    </citation>
    <scope>NUCLEOTIDE SEQUENCE</scope>
</reference>
<dbReference type="InterPro" id="IPR013103">
    <property type="entry name" value="RVT_2"/>
</dbReference>
<dbReference type="EMBL" id="BKCJ010082933">
    <property type="protein sequence ID" value="GEW97199.1"/>
    <property type="molecule type" value="Genomic_DNA"/>
</dbReference>
<evidence type="ECO:0000313" key="2">
    <source>
        <dbReference type="EMBL" id="GEW97199.1"/>
    </source>
</evidence>
<sequence>MFDEYFYPSPSAISLVQVAATPRAVDIVDSPVSTSIDGCTINNKKGSISSKGYRQEERIDFEELFVPVARIKSICIFISNATTKNMTIYQMDVNTAFLNGELREVVYVSQLEGFIDPDKPNHVYMLKKSSKKQKSTAISSPEAKYIALSGCCAQILWMRSKLTYYGLKFNKIPMYCDNKSEIALCYNNVQHSRSKRIDVRYHFFKEQVENGVVELYFVRTEYQFADIFIKSLPRERFNFLVEKLGMKSMSPEMLKSLADEEDE</sequence>
<evidence type="ECO:0000259" key="1">
    <source>
        <dbReference type="Pfam" id="PF07727"/>
    </source>
</evidence>
<dbReference type="PANTHER" id="PTHR11439">
    <property type="entry name" value="GAG-POL-RELATED RETROTRANSPOSON"/>
    <property type="match status" value="1"/>
</dbReference>
<comment type="caution">
    <text evidence="2">The sequence shown here is derived from an EMBL/GenBank/DDBJ whole genome shotgun (WGS) entry which is preliminary data.</text>
</comment>
<name>A0A699H0A6_TANCI</name>